<dbReference type="InterPro" id="IPR036942">
    <property type="entry name" value="Beta-barrel_TonB_sf"/>
</dbReference>
<dbReference type="EMBL" id="JAUJEA010000006">
    <property type="protein sequence ID" value="MDN5203035.1"/>
    <property type="molecule type" value="Genomic_DNA"/>
</dbReference>
<protein>
    <submittedName>
        <fullName evidence="13">TonB-dependent receptor</fullName>
    </submittedName>
</protein>
<evidence type="ECO:0000256" key="5">
    <source>
        <dbReference type="ARBA" id="ARBA00023077"/>
    </source>
</evidence>
<keyword evidence="4 8" id="KW-0812">Transmembrane</keyword>
<evidence type="ECO:0000259" key="12">
    <source>
        <dbReference type="Pfam" id="PF07715"/>
    </source>
</evidence>
<sequence length="1010" mass="110189">MKARLLLSLMLVFTLCMSNALAQQRSVSGTVTTSEDDSSLPGVTVIEKGTTNGTITDADGNYSLTISSNDAVLVFSFVGFATVEEAVGSRSRVDISMNADLQTLSEVVVVGYGTQSKALLTDNVANIESSQISGISTPGFQNTLVGKAPGVQITQINGKVEGSVKVIIRGLSSISASQEPLYVIDGIEMNNSNESSIGANLNPLLSINPDDIESIDILKDASAAAIYGAKATNGVILITTKKGQQGKATVSVNLSNGIGKPTNLRDWLNREQYLELIRESAFNSGFFADQAASDAWVDTRLQRYQGDEDYNNVDTDWQDEALQSSHIRDASISISGGNEKTTTYISGAYQDNKGIVRGNNLERFSARANIDNKVGERFNVGINFNFSHTQIDRIAGDNAFVTPFQAIAQVPTSPTHLADGEPNGGTLYANFLLQDKHSFRETIVRRTLGKVYGEYEFLPELRYRTELGFDLYAQSVDRNTGRLAPFQSTNGQSFASNVERQLISTNNYFTFDKNIGETGNLNAVAGMTYTKSDRRSADVTGDGFPTDDFKSVSSAATISAGNGDFTAWSQLSYFIRATYVHLNKYILKASFRRDGSSVFGEDFRFGNFPAVSAAWRISEESFLNGSNVLSDLKLRASWGINGNTPTSNFGSLALYGGVSYNGGSGLASTQGANPNLKWEETSQINIGVDFGFMDNRITGSLDYYIKDTEDLIFNQRVPFEAAIPGHSILKNIGSLENKGFELTLSTVNIQTPDFNWKTTLNISTNKNEITKLPNGDDQITARNILREGESINSFYLVEYAGVDPDNGDALFVVNSENADGTLDKSTTNDFSQANRIIVGSPIPDWIGGLSSTLTYKEIDFSFTFQGQWGASVYNGGGTFQETGFGNGLDNQTTKILNRWQQPGDITDVPQARLFRNNGHSHSTRYLQKSDFIRLRNVSLGYSLPTSLLEKLNMTRVRVYFSGLNLLTFTDYDGYDPEATNDDGNTNTNIGSEFYSAPPAKVYTFGLNLTF</sequence>
<proteinExistence type="inferred from homology"/>
<dbReference type="InterPro" id="IPR008969">
    <property type="entry name" value="CarboxyPept-like_regulatory"/>
</dbReference>
<dbReference type="Gene3D" id="2.170.130.10">
    <property type="entry name" value="TonB-dependent receptor, plug domain"/>
    <property type="match status" value="1"/>
</dbReference>
<keyword evidence="14" id="KW-1185">Reference proteome</keyword>
<feature type="domain" description="TonB-dependent receptor-like beta-barrel" evidence="11">
    <location>
        <begin position="446"/>
        <end position="964"/>
    </location>
</feature>
<accession>A0ABT8KQK4</accession>
<name>A0ABT8KQK4_9BACT</name>
<dbReference type="InterPro" id="IPR037066">
    <property type="entry name" value="Plug_dom_sf"/>
</dbReference>
<evidence type="ECO:0000256" key="1">
    <source>
        <dbReference type="ARBA" id="ARBA00004571"/>
    </source>
</evidence>
<keyword evidence="13" id="KW-0675">Receptor</keyword>
<reference evidence="13" key="1">
    <citation type="submission" date="2023-06" db="EMBL/GenBank/DDBJ databases">
        <title>Genomic of Parafulvivirga corallium.</title>
        <authorList>
            <person name="Wang G."/>
        </authorList>
    </citation>
    <scope>NUCLEOTIDE SEQUENCE</scope>
    <source>
        <strain evidence="13">BMA10</strain>
    </source>
</reference>
<evidence type="ECO:0000256" key="8">
    <source>
        <dbReference type="PROSITE-ProRule" id="PRU01360"/>
    </source>
</evidence>
<comment type="subcellular location">
    <subcellularLocation>
        <location evidence="1 8">Cell outer membrane</location>
        <topology evidence="1 8">Multi-pass membrane protein</topology>
    </subcellularLocation>
</comment>
<evidence type="ECO:0000256" key="10">
    <source>
        <dbReference type="SAM" id="SignalP"/>
    </source>
</evidence>
<dbReference type="Proteomes" id="UP001172082">
    <property type="component" value="Unassembled WGS sequence"/>
</dbReference>
<evidence type="ECO:0000313" key="14">
    <source>
        <dbReference type="Proteomes" id="UP001172082"/>
    </source>
</evidence>
<evidence type="ECO:0000256" key="4">
    <source>
        <dbReference type="ARBA" id="ARBA00022692"/>
    </source>
</evidence>
<keyword evidence="3 8" id="KW-1134">Transmembrane beta strand</keyword>
<comment type="similarity">
    <text evidence="8 9">Belongs to the TonB-dependent receptor family.</text>
</comment>
<dbReference type="Pfam" id="PF00593">
    <property type="entry name" value="TonB_dep_Rec_b-barrel"/>
    <property type="match status" value="1"/>
</dbReference>
<feature type="domain" description="TonB-dependent receptor plug" evidence="12">
    <location>
        <begin position="123"/>
        <end position="235"/>
    </location>
</feature>
<evidence type="ECO:0000256" key="2">
    <source>
        <dbReference type="ARBA" id="ARBA00022448"/>
    </source>
</evidence>
<dbReference type="RefSeq" id="WP_346753057.1">
    <property type="nucleotide sequence ID" value="NZ_JAUJEA010000006.1"/>
</dbReference>
<dbReference type="InterPro" id="IPR023996">
    <property type="entry name" value="TonB-dep_OMP_SusC/RagA"/>
</dbReference>
<gene>
    <name evidence="13" type="ORF">QQ008_16725</name>
</gene>
<dbReference type="PROSITE" id="PS52016">
    <property type="entry name" value="TONB_DEPENDENT_REC_3"/>
    <property type="match status" value="1"/>
</dbReference>
<dbReference type="Gene3D" id="2.40.170.20">
    <property type="entry name" value="TonB-dependent receptor, beta-barrel domain"/>
    <property type="match status" value="1"/>
</dbReference>
<evidence type="ECO:0000256" key="3">
    <source>
        <dbReference type="ARBA" id="ARBA00022452"/>
    </source>
</evidence>
<dbReference type="Gene3D" id="2.60.40.1120">
    <property type="entry name" value="Carboxypeptidase-like, regulatory domain"/>
    <property type="match status" value="1"/>
</dbReference>
<dbReference type="SUPFAM" id="SSF56935">
    <property type="entry name" value="Porins"/>
    <property type="match status" value="1"/>
</dbReference>
<dbReference type="InterPro" id="IPR039426">
    <property type="entry name" value="TonB-dep_rcpt-like"/>
</dbReference>
<keyword evidence="6 8" id="KW-0472">Membrane</keyword>
<evidence type="ECO:0000313" key="13">
    <source>
        <dbReference type="EMBL" id="MDN5203035.1"/>
    </source>
</evidence>
<comment type="caution">
    <text evidence="13">The sequence shown here is derived from an EMBL/GenBank/DDBJ whole genome shotgun (WGS) entry which is preliminary data.</text>
</comment>
<keyword evidence="2 8" id="KW-0813">Transport</keyword>
<feature type="signal peptide" evidence="10">
    <location>
        <begin position="1"/>
        <end position="22"/>
    </location>
</feature>
<dbReference type="Pfam" id="PF07715">
    <property type="entry name" value="Plug"/>
    <property type="match status" value="1"/>
</dbReference>
<keyword evidence="7 8" id="KW-0998">Cell outer membrane</keyword>
<organism evidence="13 14">
    <name type="scientific">Splendidivirga corallicola</name>
    <dbReference type="NCBI Taxonomy" id="3051826"/>
    <lineage>
        <taxon>Bacteria</taxon>
        <taxon>Pseudomonadati</taxon>
        <taxon>Bacteroidota</taxon>
        <taxon>Cytophagia</taxon>
        <taxon>Cytophagales</taxon>
        <taxon>Splendidivirgaceae</taxon>
        <taxon>Splendidivirga</taxon>
    </lineage>
</organism>
<dbReference type="InterPro" id="IPR000531">
    <property type="entry name" value="Beta-barrel_TonB"/>
</dbReference>
<evidence type="ECO:0000256" key="6">
    <source>
        <dbReference type="ARBA" id="ARBA00023136"/>
    </source>
</evidence>
<dbReference type="SUPFAM" id="SSF49464">
    <property type="entry name" value="Carboxypeptidase regulatory domain-like"/>
    <property type="match status" value="1"/>
</dbReference>
<dbReference type="InterPro" id="IPR023997">
    <property type="entry name" value="TonB-dep_OMP_SusC/RagA_CS"/>
</dbReference>
<dbReference type="InterPro" id="IPR012910">
    <property type="entry name" value="Plug_dom"/>
</dbReference>
<evidence type="ECO:0000256" key="7">
    <source>
        <dbReference type="ARBA" id="ARBA00023237"/>
    </source>
</evidence>
<keyword evidence="5 9" id="KW-0798">TonB box</keyword>
<keyword evidence="10" id="KW-0732">Signal</keyword>
<dbReference type="NCBIfam" id="TIGR04056">
    <property type="entry name" value="OMP_RagA_SusC"/>
    <property type="match status" value="1"/>
</dbReference>
<evidence type="ECO:0000256" key="9">
    <source>
        <dbReference type="RuleBase" id="RU003357"/>
    </source>
</evidence>
<dbReference type="Pfam" id="PF13715">
    <property type="entry name" value="CarbopepD_reg_2"/>
    <property type="match status" value="1"/>
</dbReference>
<dbReference type="NCBIfam" id="TIGR04057">
    <property type="entry name" value="SusC_RagA_signa"/>
    <property type="match status" value="1"/>
</dbReference>
<evidence type="ECO:0000259" key="11">
    <source>
        <dbReference type="Pfam" id="PF00593"/>
    </source>
</evidence>
<feature type="chain" id="PRO_5045841849" evidence="10">
    <location>
        <begin position="23"/>
        <end position="1010"/>
    </location>
</feature>